<comment type="caution">
    <text evidence="1">The sequence shown here is derived from an EMBL/GenBank/DDBJ whole genome shotgun (WGS) entry which is preliminary data.</text>
</comment>
<dbReference type="EMBL" id="JAPDGR010001252">
    <property type="protein sequence ID" value="KAJ2984645.1"/>
    <property type="molecule type" value="Genomic_DNA"/>
</dbReference>
<proteinExistence type="predicted"/>
<evidence type="ECO:0000313" key="2">
    <source>
        <dbReference type="Proteomes" id="UP001143856"/>
    </source>
</evidence>
<dbReference type="Proteomes" id="UP001143856">
    <property type="component" value="Unassembled WGS sequence"/>
</dbReference>
<evidence type="ECO:0000313" key="1">
    <source>
        <dbReference type="EMBL" id="KAJ2984645.1"/>
    </source>
</evidence>
<organism evidence="1 2">
    <name type="scientific">Xylaria curta</name>
    <dbReference type="NCBI Taxonomy" id="42375"/>
    <lineage>
        <taxon>Eukaryota</taxon>
        <taxon>Fungi</taxon>
        <taxon>Dikarya</taxon>
        <taxon>Ascomycota</taxon>
        <taxon>Pezizomycotina</taxon>
        <taxon>Sordariomycetes</taxon>
        <taxon>Xylariomycetidae</taxon>
        <taxon>Xylariales</taxon>
        <taxon>Xylariaceae</taxon>
        <taxon>Xylaria</taxon>
    </lineage>
</organism>
<reference evidence="1" key="1">
    <citation type="submission" date="2022-10" db="EMBL/GenBank/DDBJ databases">
        <title>Genome Sequence of Xylaria curta.</title>
        <authorList>
            <person name="Buettner E."/>
        </authorList>
    </citation>
    <scope>NUCLEOTIDE SEQUENCE</scope>
    <source>
        <strain evidence="1">Babe10</strain>
    </source>
</reference>
<protein>
    <submittedName>
        <fullName evidence="1">Uncharacterized protein</fullName>
    </submittedName>
</protein>
<accession>A0ACC1NZ49</accession>
<sequence length="601" mass="69173">MNTNNSSGSHDGNRERQLSRHGNRTDNREKRQRSPSDSQNNRGRELFPHNIEGSNRERPQQRALGVVDIHCGFCESNTHNTGCCRRIDLPSGPVERNHGFKRWCPRHLTISHTMDECPQRWRWLADGRRVLQWLVSDCSAGPAIATNLIDWRSLLEEVPRTATILSFPWTPEFALEQKRRDAYFHTRKHFEEDPQTTSSRLREKLPWQTENGKEPQFKSFAELKRHAQWECRKLQKPMQSKQRLVAGPQEQPDERRITEPRVEKPENQQVEKQSSKEQGAPRDAMERSRIYPLLRYLIPDPLEGCLSNFITGYESCRIELIMSLWTEWLNNKELEIDFVVLAATSCKARDLGLALQASQREQPANNTNEGRVVVQAAAEFLRNNPMPEKRYIIVVDTLFPDLSAWDCSVYNSLQGWIYRSHQRRVWARICLLQPEPMGLWYGVWKAYIRCCSHSIAPEVCEREIEDCGESDEKLVGAVVSELDNISRNKANIRAVIVCPGTKFDAFSEMLPQHVSEAWHVRELSATEQEQDIQRMQQESKPTIFLLPMGIADMTRSIDGLGAILYTDEQERPVYSPTSRASPVQRGGMGRLAKLITAGAFS</sequence>
<name>A0ACC1NZ49_9PEZI</name>
<keyword evidence="2" id="KW-1185">Reference proteome</keyword>
<gene>
    <name evidence="1" type="ORF">NUW58_g5949</name>
</gene>